<dbReference type="AlphaFoldDB" id="A0A5B6VHU4"/>
<protein>
    <submittedName>
        <fullName evidence="1">Putative Transposon TX1</fullName>
    </submittedName>
</protein>
<dbReference type="EMBL" id="SMMG02000006">
    <property type="protein sequence ID" value="KAA3468588.1"/>
    <property type="molecule type" value="Genomic_DNA"/>
</dbReference>
<gene>
    <name evidence="1" type="ORF">EPI10_014461</name>
</gene>
<dbReference type="InterPro" id="IPR036691">
    <property type="entry name" value="Endo/exonu/phosph_ase_sf"/>
</dbReference>
<organism evidence="1 2">
    <name type="scientific">Gossypium australe</name>
    <dbReference type="NCBI Taxonomy" id="47621"/>
    <lineage>
        <taxon>Eukaryota</taxon>
        <taxon>Viridiplantae</taxon>
        <taxon>Streptophyta</taxon>
        <taxon>Embryophyta</taxon>
        <taxon>Tracheophyta</taxon>
        <taxon>Spermatophyta</taxon>
        <taxon>Magnoliopsida</taxon>
        <taxon>eudicotyledons</taxon>
        <taxon>Gunneridae</taxon>
        <taxon>Pentapetalae</taxon>
        <taxon>rosids</taxon>
        <taxon>malvids</taxon>
        <taxon>Malvales</taxon>
        <taxon>Malvaceae</taxon>
        <taxon>Malvoideae</taxon>
        <taxon>Gossypium</taxon>
    </lineage>
</organism>
<evidence type="ECO:0000313" key="1">
    <source>
        <dbReference type="EMBL" id="KAA3468588.1"/>
    </source>
</evidence>
<reference evidence="2" key="1">
    <citation type="journal article" date="2019" name="Plant Biotechnol. J.">
        <title>Genome sequencing of the Australian wild diploid species Gossypium australe highlights disease resistance and delayed gland morphogenesis.</title>
        <authorList>
            <person name="Cai Y."/>
            <person name="Cai X."/>
            <person name="Wang Q."/>
            <person name="Wang P."/>
            <person name="Zhang Y."/>
            <person name="Cai C."/>
            <person name="Xu Y."/>
            <person name="Wang K."/>
            <person name="Zhou Z."/>
            <person name="Wang C."/>
            <person name="Geng S."/>
            <person name="Li B."/>
            <person name="Dong Q."/>
            <person name="Hou Y."/>
            <person name="Wang H."/>
            <person name="Ai P."/>
            <person name="Liu Z."/>
            <person name="Yi F."/>
            <person name="Sun M."/>
            <person name="An G."/>
            <person name="Cheng J."/>
            <person name="Zhang Y."/>
            <person name="Shi Q."/>
            <person name="Xie Y."/>
            <person name="Shi X."/>
            <person name="Chang Y."/>
            <person name="Huang F."/>
            <person name="Chen Y."/>
            <person name="Hong S."/>
            <person name="Mi L."/>
            <person name="Sun Q."/>
            <person name="Zhang L."/>
            <person name="Zhou B."/>
            <person name="Peng R."/>
            <person name="Zhang X."/>
            <person name="Liu F."/>
        </authorList>
    </citation>
    <scope>NUCLEOTIDE SEQUENCE [LARGE SCALE GENOMIC DNA]</scope>
    <source>
        <strain evidence="2">cv. PA1801</strain>
    </source>
</reference>
<sequence>MKSICWNVRGLGSPRVYNPHMVFLMEMELNQKRMERVRNMNGFINGIDIEVEGTRGGLCLAWNDNIADTLKSYSKWHIDVNVKENNRQEDWRFTGFYGSPYLKD</sequence>
<keyword evidence="2" id="KW-1185">Reference proteome</keyword>
<name>A0A5B6VHU4_9ROSI</name>
<comment type="caution">
    <text evidence="1">The sequence shown here is derived from an EMBL/GenBank/DDBJ whole genome shotgun (WGS) entry which is preliminary data.</text>
</comment>
<evidence type="ECO:0000313" key="2">
    <source>
        <dbReference type="Proteomes" id="UP000325315"/>
    </source>
</evidence>
<dbReference type="OrthoDB" id="685803at2759"/>
<dbReference type="Proteomes" id="UP000325315">
    <property type="component" value="Unassembled WGS sequence"/>
</dbReference>
<dbReference type="Gene3D" id="3.60.10.10">
    <property type="entry name" value="Endonuclease/exonuclease/phosphatase"/>
    <property type="match status" value="1"/>
</dbReference>
<accession>A0A5B6VHU4</accession>
<proteinExistence type="predicted"/>